<dbReference type="OrthoDB" id="5443996at2"/>
<gene>
    <name evidence="1" type="ORF">BHK69_02490</name>
</gene>
<keyword evidence="2" id="KW-1185">Reference proteome</keyword>
<dbReference type="PANTHER" id="PTHR45947">
    <property type="entry name" value="SULFOQUINOVOSYL TRANSFERASE SQD2"/>
    <property type="match status" value="1"/>
</dbReference>
<dbReference type="CDD" id="cd03801">
    <property type="entry name" value="GT4_PimA-like"/>
    <property type="match status" value="1"/>
</dbReference>
<accession>A0A1D7U9T7</accession>
<organism evidence="1 2">
    <name type="scientific">Bosea vaviloviae</name>
    <dbReference type="NCBI Taxonomy" id="1526658"/>
    <lineage>
        <taxon>Bacteria</taxon>
        <taxon>Pseudomonadati</taxon>
        <taxon>Pseudomonadota</taxon>
        <taxon>Alphaproteobacteria</taxon>
        <taxon>Hyphomicrobiales</taxon>
        <taxon>Boseaceae</taxon>
        <taxon>Bosea</taxon>
    </lineage>
</organism>
<sequence length="375" mass="40663">MRIAFHTPLNAFDDGRISGDRRMARQIATALEQLGHVVEPVRDARSYMKTSDPGLLERHRIEAAAKIGTLTAAWRARAAPPDLWFTYHSYYKAPDLLGPAISEHLSIPYVVAEASGSERRAKGEWAQHVALARASFGAADLHLCFTERDRMGVEFWCGARTQFLAFPPFIALEASAPRPSPRPKPQPGPPRLVTVAMMRGGVKHESYLALARTLLLLVDKPWTLTVIGDGPLRGEVEQAFAALPIGRVTWLGALAQDQVAAELASHDVFIWPGLGEAYGLVYLEAQAAGLPVIAFASGGVPDTVKPDETAFLAPENDEPALAMALSRLLADPSLRTRMGRAAATFIRSERTLETASAILAQGFARITSARTEAMP</sequence>
<dbReference type="Proteomes" id="UP000094969">
    <property type="component" value="Chromosome"/>
</dbReference>
<protein>
    <submittedName>
        <fullName evidence="1">Uncharacterized protein</fullName>
    </submittedName>
</protein>
<dbReference type="Pfam" id="PF13692">
    <property type="entry name" value="Glyco_trans_1_4"/>
    <property type="match status" value="1"/>
</dbReference>
<dbReference type="AlphaFoldDB" id="A0A1D7U9T7"/>
<dbReference type="RefSeq" id="WP_069693310.1">
    <property type="nucleotide sequence ID" value="NZ_CP017147.1"/>
</dbReference>
<dbReference type="SUPFAM" id="SSF53756">
    <property type="entry name" value="UDP-Glycosyltransferase/glycogen phosphorylase"/>
    <property type="match status" value="1"/>
</dbReference>
<dbReference type="KEGG" id="bvv:BHK69_02490"/>
<dbReference type="STRING" id="1526658.BHK69_02490"/>
<dbReference type="GO" id="GO:0016757">
    <property type="term" value="F:glycosyltransferase activity"/>
    <property type="evidence" value="ECO:0007669"/>
    <property type="project" value="TreeGrafter"/>
</dbReference>
<dbReference type="InterPro" id="IPR050194">
    <property type="entry name" value="Glycosyltransferase_grp1"/>
</dbReference>
<name>A0A1D7U9T7_9HYPH</name>
<reference evidence="1 2" key="1">
    <citation type="journal article" date="2015" name="Antonie Van Leeuwenhoek">
        <title>Bosea vaviloviae sp. nov., a new species of slow-growing rhizobia isolated from nodules of the relict species Vavilovia formosa (Stev.) Fed.</title>
        <authorList>
            <person name="Safronova V.I."/>
            <person name="Kuznetsova I.G."/>
            <person name="Sazanova A.L."/>
            <person name="Kimeklis A.K."/>
            <person name="Belimov A.A."/>
            <person name="Andronov E.E."/>
            <person name="Pinaev A.G."/>
            <person name="Chizhevskaya E.P."/>
            <person name="Pukhaev A.R."/>
            <person name="Popov K.P."/>
            <person name="Willems A."/>
            <person name="Tikhonovich I.A."/>
        </authorList>
    </citation>
    <scope>NUCLEOTIDE SEQUENCE [LARGE SCALE GENOMIC DNA]</scope>
    <source>
        <strain evidence="1 2">Vaf18</strain>
    </source>
</reference>
<dbReference type="Gene3D" id="3.40.50.2000">
    <property type="entry name" value="Glycogen Phosphorylase B"/>
    <property type="match status" value="2"/>
</dbReference>
<evidence type="ECO:0000313" key="2">
    <source>
        <dbReference type="Proteomes" id="UP000094969"/>
    </source>
</evidence>
<evidence type="ECO:0000313" key="1">
    <source>
        <dbReference type="EMBL" id="AOO84119.1"/>
    </source>
</evidence>
<dbReference type="EMBL" id="CP017147">
    <property type="protein sequence ID" value="AOO84119.1"/>
    <property type="molecule type" value="Genomic_DNA"/>
</dbReference>
<proteinExistence type="predicted"/>
<dbReference type="PANTHER" id="PTHR45947:SF3">
    <property type="entry name" value="SULFOQUINOVOSYL TRANSFERASE SQD2"/>
    <property type="match status" value="1"/>
</dbReference>